<reference evidence="2 3" key="1">
    <citation type="submission" date="2015-06" db="EMBL/GenBank/DDBJ databases">
        <title>Expansion of signal transduction pathways in fungi by whole-genome duplication.</title>
        <authorList>
            <consortium name="DOE Joint Genome Institute"/>
            <person name="Corrochano L.M."/>
            <person name="Kuo A."/>
            <person name="Marcet-Houben M."/>
            <person name="Polaino S."/>
            <person name="Salamov A."/>
            <person name="Villalobos J.M."/>
            <person name="Alvarez M.I."/>
            <person name="Avalos J."/>
            <person name="Benito E.P."/>
            <person name="Benoit I."/>
            <person name="Burger G."/>
            <person name="Camino L.P."/>
            <person name="Canovas D."/>
            <person name="Cerda-Olmedo E."/>
            <person name="Cheng J.-F."/>
            <person name="Dominguez A."/>
            <person name="Elias M."/>
            <person name="Eslava A.P."/>
            <person name="Glaser F."/>
            <person name="Grimwood J."/>
            <person name="Gutierrez G."/>
            <person name="Heitman J."/>
            <person name="Henrissat B."/>
            <person name="Iturriaga E.A."/>
            <person name="Lang B.F."/>
            <person name="Lavin J.L."/>
            <person name="Lee S."/>
            <person name="Li W."/>
            <person name="Lindquist E."/>
            <person name="Lopez-Garcia S."/>
            <person name="Luque E.M."/>
            <person name="Marcos A.T."/>
            <person name="Martin J."/>
            <person name="Mccluskey K."/>
            <person name="Medina H.R."/>
            <person name="Miralles-Duran A."/>
            <person name="Miyazaki A."/>
            <person name="Munoz-Torres E."/>
            <person name="Oguiza J.A."/>
            <person name="Ohm R."/>
            <person name="Olmedo M."/>
            <person name="Orejas M."/>
            <person name="Ortiz-Castellanos L."/>
            <person name="Pisabarro A.G."/>
            <person name="Rodriguez-Romero J."/>
            <person name="Ruiz-Herrera J."/>
            <person name="Ruiz-Vazquez R."/>
            <person name="Sanz C."/>
            <person name="Schackwitz W."/>
            <person name="Schmutz J."/>
            <person name="Shahriari M."/>
            <person name="Shelest E."/>
            <person name="Silva-Franco F."/>
            <person name="Soanes D."/>
            <person name="Syed K."/>
            <person name="Tagua V.G."/>
            <person name="Talbot N.J."/>
            <person name="Thon M."/>
            <person name="De Vries R.P."/>
            <person name="Wiebenga A."/>
            <person name="Yadav J.S."/>
            <person name="Braun E.L."/>
            <person name="Baker S."/>
            <person name="Garre V."/>
            <person name="Horwitz B."/>
            <person name="Torres-Martinez S."/>
            <person name="Idnurm A."/>
            <person name="Herrera-Estrella A."/>
            <person name="Gabaldon T."/>
            <person name="Grigoriev I.V."/>
        </authorList>
    </citation>
    <scope>NUCLEOTIDE SEQUENCE [LARGE SCALE GENOMIC DNA]</scope>
    <source>
        <strain evidence="2 3">CBS 277.49</strain>
    </source>
</reference>
<dbReference type="PANTHER" id="PTHR16291:SF0">
    <property type="entry name" value="NUCLEAR CAP-BINDING PROTEIN SUBUNIT 3"/>
    <property type="match status" value="1"/>
</dbReference>
<dbReference type="OrthoDB" id="422106at2759"/>
<dbReference type="InterPro" id="IPR019416">
    <property type="entry name" value="NCBP3"/>
</dbReference>
<feature type="compositionally biased region" description="Basic and acidic residues" evidence="1">
    <location>
        <begin position="211"/>
        <end position="242"/>
    </location>
</feature>
<dbReference type="GO" id="GO:0000340">
    <property type="term" value="F:RNA 7-methylguanosine cap binding"/>
    <property type="evidence" value="ECO:0007669"/>
    <property type="project" value="InterPro"/>
</dbReference>
<dbReference type="EMBL" id="AMYB01000011">
    <property type="protein sequence ID" value="OAC98046.1"/>
    <property type="molecule type" value="Genomic_DNA"/>
</dbReference>
<dbReference type="GO" id="GO:0003729">
    <property type="term" value="F:mRNA binding"/>
    <property type="evidence" value="ECO:0007669"/>
    <property type="project" value="InterPro"/>
</dbReference>
<name>A0A162YB29_MUCCL</name>
<evidence type="ECO:0000313" key="2">
    <source>
        <dbReference type="EMBL" id="OAC98046.1"/>
    </source>
</evidence>
<evidence type="ECO:0000256" key="1">
    <source>
        <dbReference type="SAM" id="MobiDB-lite"/>
    </source>
</evidence>
<dbReference type="AlphaFoldDB" id="A0A162YB29"/>
<dbReference type="VEuPathDB" id="FungiDB:MUCCIDRAFT_115560"/>
<protein>
    <submittedName>
        <fullName evidence="2">Uncharacterized protein</fullName>
    </submittedName>
</protein>
<organism evidence="2 3">
    <name type="scientific">Mucor lusitanicus CBS 277.49</name>
    <dbReference type="NCBI Taxonomy" id="747725"/>
    <lineage>
        <taxon>Eukaryota</taxon>
        <taxon>Fungi</taxon>
        <taxon>Fungi incertae sedis</taxon>
        <taxon>Mucoromycota</taxon>
        <taxon>Mucoromycotina</taxon>
        <taxon>Mucoromycetes</taxon>
        <taxon>Mucorales</taxon>
        <taxon>Mucorineae</taxon>
        <taxon>Mucoraceae</taxon>
        <taxon>Mucor</taxon>
    </lineage>
</organism>
<dbReference type="Proteomes" id="UP000077051">
    <property type="component" value="Unassembled WGS sequence"/>
</dbReference>
<feature type="compositionally biased region" description="Basic and acidic residues" evidence="1">
    <location>
        <begin position="257"/>
        <end position="270"/>
    </location>
</feature>
<feature type="compositionally biased region" description="Basic and acidic residues" evidence="1">
    <location>
        <begin position="187"/>
        <end position="200"/>
    </location>
</feature>
<proteinExistence type="predicted"/>
<comment type="caution">
    <text evidence="2">The sequence shown here is derived from an EMBL/GenBank/DDBJ whole genome shotgun (WGS) entry which is preliminary data.</text>
</comment>
<gene>
    <name evidence="2" type="ORF">MUCCIDRAFT_115560</name>
</gene>
<keyword evidence="3" id="KW-1185">Reference proteome</keyword>
<accession>A0A162YB29</accession>
<dbReference type="Pfam" id="PF10309">
    <property type="entry name" value="NCBP3"/>
    <property type="match status" value="1"/>
</dbReference>
<dbReference type="GO" id="GO:0005634">
    <property type="term" value="C:nucleus"/>
    <property type="evidence" value="ECO:0007669"/>
    <property type="project" value="TreeGrafter"/>
</dbReference>
<evidence type="ECO:0000313" key="3">
    <source>
        <dbReference type="Proteomes" id="UP000077051"/>
    </source>
</evidence>
<dbReference type="PANTHER" id="PTHR16291">
    <property type="entry name" value="NUCLEAR CAP-BINDING PROTEIN SUBUNIT 3"/>
    <property type="match status" value="1"/>
</dbReference>
<sequence length="270" mass="30161">MDSTTQMDLDLELDAELERELAADLEAPTTTTTAPEATTDVKPNLADTMLVGDEPVDRFEALPRPTAIFLHGVDDMSTADITAYANSPLLVKVEWINDSSCNLAFKTQEDASQVAQTLLSEPVPALDHRTLVAAKPFENHPLSIRIATDEDVKERGARERSRYYLLHGVEDQPLSEERREARKAHVDRMQKNGGDGRDVFSRLGSKVPPRNSRDRSRSPTRSEGRNIKRERSVEREIPDRLKSRLGLVAKPETVEADEAKKGPIVKDEIL</sequence>
<feature type="region of interest" description="Disordered" evidence="1">
    <location>
        <begin position="187"/>
        <end position="270"/>
    </location>
</feature>